<keyword evidence="2" id="KW-1185">Reference proteome</keyword>
<reference evidence="2" key="1">
    <citation type="journal article" date="2012" name="Science">
        <title>The Paleozoic origin of enzymatic lignin decomposition reconstructed from 31 fungal genomes.</title>
        <authorList>
            <person name="Floudas D."/>
            <person name="Binder M."/>
            <person name="Riley R."/>
            <person name="Barry K."/>
            <person name="Blanchette R.A."/>
            <person name="Henrissat B."/>
            <person name="Martinez A.T."/>
            <person name="Otillar R."/>
            <person name="Spatafora J.W."/>
            <person name="Yadav J.S."/>
            <person name="Aerts A."/>
            <person name="Benoit I."/>
            <person name="Boyd A."/>
            <person name="Carlson A."/>
            <person name="Copeland A."/>
            <person name="Coutinho P.M."/>
            <person name="de Vries R.P."/>
            <person name="Ferreira P."/>
            <person name="Findley K."/>
            <person name="Foster B."/>
            <person name="Gaskell J."/>
            <person name="Glotzer D."/>
            <person name="Gorecki P."/>
            <person name="Heitman J."/>
            <person name="Hesse C."/>
            <person name="Hori C."/>
            <person name="Igarashi K."/>
            <person name="Jurgens J.A."/>
            <person name="Kallen N."/>
            <person name="Kersten P."/>
            <person name="Kohler A."/>
            <person name="Kuees U."/>
            <person name="Kumar T.K.A."/>
            <person name="Kuo A."/>
            <person name="LaButti K."/>
            <person name="Larrondo L.F."/>
            <person name="Lindquist E."/>
            <person name="Ling A."/>
            <person name="Lombard V."/>
            <person name="Lucas S."/>
            <person name="Lundell T."/>
            <person name="Martin R."/>
            <person name="McLaughlin D.J."/>
            <person name="Morgenstern I."/>
            <person name="Morin E."/>
            <person name="Murat C."/>
            <person name="Nagy L.G."/>
            <person name="Nolan M."/>
            <person name="Ohm R.A."/>
            <person name="Patyshakuliyeva A."/>
            <person name="Rokas A."/>
            <person name="Ruiz-Duenas F.J."/>
            <person name="Sabat G."/>
            <person name="Salamov A."/>
            <person name="Samejima M."/>
            <person name="Schmutz J."/>
            <person name="Slot J.C."/>
            <person name="St John F."/>
            <person name="Stenlid J."/>
            <person name="Sun H."/>
            <person name="Sun S."/>
            <person name="Syed K."/>
            <person name="Tsang A."/>
            <person name="Wiebenga A."/>
            <person name="Young D."/>
            <person name="Pisabarro A."/>
            <person name="Eastwood D.C."/>
            <person name="Martin F."/>
            <person name="Cullen D."/>
            <person name="Grigoriev I.V."/>
            <person name="Hibbett D.S."/>
        </authorList>
    </citation>
    <scope>NUCLEOTIDE SEQUENCE [LARGE SCALE GENOMIC DNA]</scope>
    <source>
        <strain evidence="2">TFB10046</strain>
    </source>
</reference>
<proteinExistence type="predicted"/>
<organism evidence="1 2">
    <name type="scientific">Auricularia subglabra (strain TFB-10046 / SS5)</name>
    <name type="common">White-rot fungus</name>
    <name type="synonym">Auricularia delicata (strain TFB10046)</name>
    <dbReference type="NCBI Taxonomy" id="717982"/>
    <lineage>
        <taxon>Eukaryota</taxon>
        <taxon>Fungi</taxon>
        <taxon>Dikarya</taxon>
        <taxon>Basidiomycota</taxon>
        <taxon>Agaricomycotina</taxon>
        <taxon>Agaricomycetes</taxon>
        <taxon>Auriculariales</taxon>
        <taxon>Auriculariaceae</taxon>
        <taxon>Auricularia</taxon>
    </lineage>
</organism>
<dbReference type="KEGG" id="adl:AURDEDRAFT_115470"/>
<dbReference type="AlphaFoldDB" id="J0LK77"/>
<dbReference type="InParanoid" id="J0LK77"/>
<evidence type="ECO:0000313" key="2">
    <source>
        <dbReference type="Proteomes" id="UP000006514"/>
    </source>
</evidence>
<dbReference type="Proteomes" id="UP000006514">
    <property type="component" value="Unassembled WGS sequence"/>
</dbReference>
<sequence>MPAPLYPYAAPTPVAPARQLSQINPISVLPDVQLKAPVKSLQLLHRYSEQQRMYLYSMLLLTSETATSRAALYWVDMHPQPNIPRGPYTRPGVCIVRRHMDPYLLAERLIHKRTEWPAVKGKTITVGDFVDLLVRHKMNEFVFDAGVDEVALALSWYKKVIGLFKREGLVEVKDEDLDEWNPCPTRRWW</sequence>
<evidence type="ECO:0000313" key="1">
    <source>
        <dbReference type="EMBL" id="EJD41358.1"/>
    </source>
</evidence>
<accession>J0LK77</accession>
<dbReference type="EMBL" id="JH687793">
    <property type="protein sequence ID" value="EJD41358.1"/>
    <property type="molecule type" value="Genomic_DNA"/>
</dbReference>
<gene>
    <name evidence="1" type="ORF">AURDEDRAFT_115470</name>
</gene>
<name>J0LK77_AURST</name>
<protein>
    <submittedName>
        <fullName evidence="1">Uncharacterized protein</fullName>
    </submittedName>
</protein>